<comment type="subcellular location">
    <subcellularLocation>
        <location evidence="1">Cell membrane</location>
        <topology evidence="1">Peripheral membrane protein</topology>
        <orientation evidence="1">Cytoplasmic side</orientation>
    </subcellularLocation>
</comment>
<proteinExistence type="inferred from homology"/>
<evidence type="ECO:0000256" key="10">
    <source>
        <dbReference type="ARBA" id="ARBA00023225"/>
    </source>
</evidence>
<gene>
    <name evidence="13" type="ORF">Q31b_11200</name>
</gene>
<name>A0A5C6EBY9_9BACT</name>
<dbReference type="Proteomes" id="UP000315471">
    <property type="component" value="Unassembled WGS sequence"/>
</dbReference>
<keyword evidence="13" id="KW-0966">Cell projection</keyword>
<accession>A0A5C6EBY9</accession>
<keyword evidence="14" id="KW-1185">Reference proteome</keyword>
<keyword evidence="5" id="KW-1003">Cell membrane</keyword>
<dbReference type="NCBIfam" id="TIGR02473">
    <property type="entry name" value="flagell_FliJ"/>
    <property type="match status" value="1"/>
</dbReference>
<keyword evidence="7" id="KW-1005">Bacterial flagellum biogenesis</keyword>
<feature type="coiled-coil region" evidence="11">
    <location>
        <begin position="88"/>
        <end position="122"/>
    </location>
</feature>
<keyword evidence="10" id="KW-1006">Bacterial flagellum protein export</keyword>
<dbReference type="InterPro" id="IPR053716">
    <property type="entry name" value="Flag_assembly_chemotaxis_eff"/>
</dbReference>
<evidence type="ECO:0000256" key="5">
    <source>
        <dbReference type="ARBA" id="ARBA00022475"/>
    </source>
</evidence>
<protein>
    <recommendedName>
        <fullName evidence="3">Flagellar FliJ protein</fullName>
    </recommendedName>
</protein>
<feature type="region of interest" description="Disordered" evidence="12">
    <location>
        <begin position="123"/>
        <end position="155"/>
    </location>
</feature>
<keyword evidence="11" id="KW-0175">Coiled coil</keyword>
<dbReference type="GO" id="GO:0015031">
    <property type="term" value="P:protein transport"/>
    <property type="evidence" value="ECO:0007669"/>
    <property type="project" value="UniProtKB-KW"/>
</dbReference>
<evidence type="ECO:0000256" key="4">
    <source>
        <dbReference type="ARBA" id="ARBA00022448"/>
    </source>
</evidence>
<feature type="compositionally biased region" description="Basic residues" evidence="12">
    <location>
        <begin position="144"/>
        <end position="155"/>
    </location>
</feature>
<dbReference type="Pfam" id="PF02050">
    <property type="entry name" value="FliJ"/>
    <property type="match status" value="1"/>
</dbReference>
<evidence type="ECO:0000256" key="11">
    <source>
        <dbReference type="SAM" id="Coils"/>
    </source>
</evidence>
<comment type="caution">
    <text evidence="13">The sequence shown here is derived from an EMBL/GenBank/DDBJ whole genome shotgun (WGS) entry which is preliminary data.</text>
</comment>
<evidence type="ECO:0000313" key="13">
    <source>
        <dbReference type="EMBL" id="TWU45944.1"/>
    </source>
</evidence>
<keyword evidence="8" id="KW-0653">Protein transport</keyword>
<keyword evidence="13" id="KW-0969">Cilium</keyword>
<dbReference type="EMBL" id="SJPY01000001">
    <property type="protein sequence ID" value="TWU45944.1"/>
    <property type="molecule type" value="Genomic_DNA"/>
</dbReference>
<organism evidence="13 14">
    <name type="scientific">Novipirellula aureliae</name>
    <dbReference type="NCBI Taxonomy" id="2527966"/>
    <lineage>
        <taxon>Bacteria</taxon>
        <taxon>Pseudomonadati</taxon>
        <taxon>Planctomycetota</taxon>
        <taxon>Planctomycetia</taxon>
        <taxon>Pirellulales</taxon>
        <taxon>Pirellulaceae</taxon>
        <taxon>Novipirellula</taxon>
    </lineage>
</organism>
<evidence type="ECO:0000256" key="7">
    <source>
        <dbReference type="ARBA" id="ARBA00022795"/>
    </source>
</evidence>
<dbReference type="OrthoDB" id="278317at2"/>
<comment type="similarity">
    <text evidence="2">Belongs to the FliJ family.</text>
</comment>
<reference evidence="13 14" key="1">
    <citation type="submission" date="2019-02" db="EMBL/GenBank/DDBJ databases">
        <title>Deep-cultivation of Planctomycetes and their phenomic and genomic characterization uncovers novel biology.</title>
        <authorList>
            <person name="Wiegand S."/>
            <person name="Jogler M."/>
            <person name="Boedeker C."/>
            <person name="Pinto D."/>
            <person name="Vollmers J."/>
            <person name="Rivas-Marin E."/>
            <person name="Kohn T."/>
            <person name="Peeters S.H."/>
            <person name="Heuer A."/>
            <person name="Rast P."/>
            <person name="Oberbeckmann S."/>
            <person name="Bunk B."/>
            <person name="Jeske O."/>
            <person name="Meyerdierks A."/>
            <person name="Storesund J.E."/>
            <person name="Kallscheuer N."/>
            <person name="Luecker S."/>
            <person name="Lage O.M."/>
            <person name="Pohl T."/>
            <person name="Merkel B.J."/>
            <person name="Hornburger P."/>
            <person name="Mueller R.-W."/>
            <person name="Bruemmer F."/>
            <person name="Labrenz M."/>
            <person name="Spormann A.M."/>
            <person name="Op Den Camp H."/>
            <person name="Overmann J."/>
            <person name="Amann R."/>
            <person name="Jetten M.S.M."/>
            <person name="Mascher T."/>
            <person name="Medema M.H."/>
            <person name="Devos D.P."/>
            <person name="Kaster A.-K."/>
            <person name="Ovreas L."/>
            <person name="Rohde M."/>
            <person name="Galperin M.Y."/>
            <person name="Jogler C."/>
        </authorList>
    </citation>
    <scope>NUCLEOTIDE SEQUENCE [LARGE SCALE GENOMIC DNA]</scope>
    <source>
        <strain evidence="13 14">Q31b</strain>
    </source>
</reference>
<feature type="compositionally biased region" description="Basic and acidic residues" evidence="12">
    <location>
        <begin position="123"/>
        <end position="132"/>
    </location>
</feature>
<dbReference type="GO" id="GO:0009288">
    <property type="term" value="C:bacterial-type flagellum"/>
    <property type="evidence" value="ECO:0007669"/>
    <property type="project" value="InterPro"/>
</dbReference>
<keyword evidence="9" id="KW-0472">Membrane</keyword>
<evidence type="ECO:0000256" key="9">
    <source>
        <dbReference type="ARBA" id="ARBA00023136"/>
    </source>
</evidence>
<dbReference type="RefSeq" id="WP_146598553.1">
    <property type="nucleotide sequence ID" value="NZ_SJPY01000001.1"/>
</dbReference>
<evidence type="ECO:0000256" key="2">
    <source>
        <dbReference type="ARBA" id="ARBA00010004"/>
    </source>
</evidence>
<keyword evidence="4" id="KW-0813">Transport</keyword>
<sequence length="155" mass="18332">MKNFQFRFLSILNLRRRERDEAGGMVGEANAAIAKVQSQIETIEEERRMLSVEEQTTRVGDISVDRLLAKGRYDLQLQADIQGLRETLGKLADELDRRQVRLRQAETEVKKFERMMEIDSDRYRNEMDRQEQMELDEMSNRRGAISRRTHAKNRD</sequence>
<evidence type="ECO:0000256" key="1">
    <source>
        <dbReference type="ARBA" id="ARBA00004413"/>
    </source>
</evidence>
<dbReference type="GO" id="GO:0044781">
    <property type="term" value="P:bacterial-type flagellum organization"/>
    <property type="evidence" value="ECO:0007669"/>
    <property type="project" value="UniProtKB-KW"/>
</dbReference>
<dbReference type="GO" id="GO:0006935">
    <property type="term" value="P:chemotaxis"/>
    <property type="evidence" value="ECO:0007669"/>
    <property type="project" value="UniProtKB-KW"/>
</dbReference>
<evidence type="ECO:0000313" key="14">
    <source>
        <dbReference type="Proteomes" id="UP000315471"/>
    </source>
</evidence>
<dbReference type="AlphaFoldDB" id="A0A5C6EBY9"/>
<evidence type="ECO:0000256" key="6">
    <source>
        <dbReference type="ARBA" id="ARBA00022500"/>
    </source>
</evidence>
<dbReference type="GO" id="GO:0005886">
    <property type="term" value="C:plasma membrane"/>
    <property type="evidence" value="ECO:0007669"/>
    <property type="project" value="UniProtKB-SubCell"/>
</dbReference>
<dbReference type="Gene3D" id="1.10.287.1700">
    <property type="match status" value="1"/>
</dbReference>
<dbReference type="InterPro" id="IPR012823">
    <property type="entry name" value="Flagell_FliJ"/>
</dbReference>
<dbReference type="GO" id="GO:0071973">
    <property type="term" value="P:bacterial-type flagellum-dependent cell motility"/>
    <property type="evidence" value="ECO:0007669"/>
    <property type="project" value="InterPro"/>
</dbReference>
<keyword evidence="13" id="KW-0282">Flagellum</keyword>
<evidence type="ECO:0000256" key="8">
    <source>
        <dbReference type="ARBA" id="ARBA00022927"/>
    </source>
</evidence>
<evidence type="ECO:0000256" key="12">
    <source>
        <dbReference type="SAM" id="MobiDB-lite"/>
    </source>
</evidence>
<evidence type="ECO:0000256" key="3">
    <source>
        <dbReference type="ARBA" id="ARBA00020392"/>
    </source>
</evidence>
<keyword evidence="6" id="KW-0145">Chemotaxis</keyword>
<feature type="coiled-coil region" evidence="11">
    <location>
        <begin position="26"/>
        <end position="53"/>
    </location>
</feature>